<organism evidence="1 2">
    <name type="scientific">Klebsiella phage Matisse</name>
    <dbReference type="NCBI Taxonomy" id="1675607"/>
    <lineage>
        <taxon>Viruses</taxon>
        <taxon>Duplodnaviria</taxon>
        <taxon>Heunggongvirae</taxon>
        <taxon>Uroviricota</taxon>
        <taxon>Caudoviricetes</taxon>
        <taxon>Pantevenvirales</taxon>
        <taxon>Straboviridae</taxon>
        <taxon>Slopekvirus</taxon>
        <taxon>Slopekvirus matisse</taxon>
    </lineage>
</organism>
<reference evidence="1 2" key="1">
    <citation type="journal article" date="2015" name="Genome Announc.">
        <title>Complete Genome Sequence of Carbapenemase-Producing Klebsiella pneumoniae Myophage Matisse.</title>
        <authorList>
            <person name="Provasek V.E."/>
            <person name="Lessor L.E."/>
            <person name="Cahill J.L."/>
            <person name="Rasche E.S."/>
            <person name="Kuty Everett G.F."/>
        </authorList>
    </citation>
    <scope>NUCLEOTIDE SEQUENCE [LARGE SCALE GENOMIC DNA]</scope>
</reference>
<protein>
    <submittedName>
        <fullName evidence="1">Uncharacterized protein</fullName>
    </submittedName>
</protein>
<evidence type="ECO:0000313" key="2">
    <source>
        <dbReference type="Proteomes" id="UP000203408"/>
    </source>
</evidence>
<evidence type="ECO:0000313" key="1">
    <source>
        <dbReference type="EMBL" id="AKU44337.1"/>
    </source>
</evidence>
<dbReference type="EMBL" id="KT001918">
    <property type="protein sequence ID" value="AKU44337.1"/>
    <property type="molecule type" value="Genomic_DNA"/>
</dbReference>
<dbReference type="GeneID" id="26613215"/>
<name>A0A0K1LP67_9CAUD</name>
<dbReference type="KEGG" id="vg:26613215"/>
<keyword evidence="2" id="KW-1185">Reference proteome</keyword>
<accession>A0A0K1LP67</accession>
<proteinExistence type="predicted"/>
<dbReference type="RefSeq" id="YP_009194277.1">
    <property type="nucleotide sequence ID" value="NC_028750.1"/>
</dbReference>
<gene>
    <name evidence="1" type="ORF">CPT_Matisse33</name>
</gene>
<dbReference type="Proteomes" id="UP000203408">
    <property type="component" value="Segment"/>
</dbReference>
<sequence length="84" mass="9517">MNVFNNPYNEMLNPNVDFSDGYFDAIVNSIKNKGLLLAMLEKGKDDVEGSVDFLWNFLPIEPGFKVGCNEEQAKNVLRYLINNA</sequence>